<name>A0A2S9ICR1_9GAMM</name>
<evidence type="ECO:0000313" key="1">
    <source>
        <dbReference type="EMBL" id="PRD15566.1"/>
    </source>
</evidence>
<protein>
    <submittedName>
        <fullName evidence="1">Uncharacterized protein</fullName>
    </submittedName>
</protein>
<keyword evidence="2" id="KW-1185">Reference proteome</keyword>
<dbReference type="AntiFam" id="ANF00070">
    <property type="entry name" value="Spurious family"/>
</dbReference>
<sequence length="143" mass="15941">MNRWPRVSSLSRQPLGCRQLKGRKITVACFTYGKTALCKGGTASRLPGEPIPFFRPGCNPQPAKCLIAQYVLRHCCVYGLSGKILVIHPNSIGLTLFLAFPRCRVKNGNIIPLLSLRAQDDFIRDEKFIPSFKTNCSAFQQTV</sequence>
<accession>A0A2S9ICR1</accession>
<dbReference type="EMBL" id="PDET01000006">
    <property type="protein sequence ID" value="PRD15566.1"/>
    <property type="molecule type" value="Genomic_DNA"/>
</dbReference>
<gene>
    <name evidence="1" type="ORF">CQW29_11210</name>
</gene>
<dbReference type="Proteomes" id="UP000239181">
    <property type="component" value="Unassembled WGS sequence"/>
</dbReference>
<proteinExistence type="predicted"/>
<dbReference type="AlphaFoldDB" id="A0A2S9ICR1"/>
<organism evidence="1 2">
    <name type="scientific">Pantoea coffeiphila</name>
    <dbReference type="NCBI Taxonomy" id="1465635"/>
    <lineage>
        <taxon>Bacteria</taxon>
        <taxon>Pseudomonadati</taxon>
        <taxon>Pseudomonadota</taxon>
        <taxon>Gammaproteobacteria</taxon>
        <taxon>Enterobacterales</taxon>
        <taxon>Erwiniaceae</taxon>
        <taxon>Pantoea</taxon>
    </lineage>
</organism>
<evidence type="ECO:0000313" key="2">
    <source>
        <dbReference type="Proteomes" id="UP000239181"/>
    </source>
</evidence>
<comment type="caution">
    <text evidence="1">The sequence shown here is derived from an EMBL/GenBank/DDBJ whole genome shotgun (WGS) entry which is preliminary data.</text>
</comment>
<reference evidence="1 2" key="1">
    <citation type="submission" date="2017-10" db="EMBL/GenBank/DDBJ databases">
        <title>Draft genome of two endophytic bacteria isolated from 'guarana' Paullinia cupana (Mart.) Ducke.</title>
        <authorList>
            <person name="Siqueira K.A."/>
            <person name="Liotti R.G."/>
            <person name="Mendes T.A."/>
            <person name="Soares M.A."/>
        </authorList>
    </citation>
    <scope>NUCLEOTIDE SEQUENCE [LARGE SCALE GENOMIC DNA]</scope>
    <source>
        <strain evidence="1 2">342</strain>
    </source>
</reference>